<comment type="caution">
    <text evidence="2">The sequence shown here is derived from an EMBL/GenBank/DDBJ whole genome shotgun (WGS) entry which is preliminary data.</text>
</comment>
<organism evidence="2 3">
    <name type="scientific">Xenorhabdus bovienii str. Intermedium</name>
    <dbReference type="NCBI Taxonomy" id="1379677"/>
    <lineage>
        <taxon>Bacteria</taxon>
        <taxon>Pseudomonadati</taxon>
        <taxon>Pseudomonadota</taxon>
        <taxon>Gammaproteobacteria</taxon>
        <taxon>Enterobacterales</taxon>
        <taxon>Morganellaceae</taxon>
        <taxon>Xenorhabdus</taxon>
    </lineage>
</organism>
<proteinExistence type="predicted"/>
<protein>
    <submittedName>
        <fullName evidence="2">Uncharacterized protein</fullName>
    </submittedName>
</protein>
<dbReference type="EMBL" id="CBTB010000185">
    <property type="protein sequence ID" value="CDH33440.1"/>
    <property type="molecule type" value="Genomic_DNA"/>
</dbReference>
<feature type="region of interest" description="Disordered" evidence="1">
    <location>
        <begin position="1"/>
        <end position="21"/>
    </location>
</feature>
<reference evidence="2" key="1">
    <citation type="submission" date="2013-07" db="EMBL/GenBank/DDBJ databases">
        <title>Sub-species coevolution in mutualistic symbiosis.</title>
        <authorList>
            <person name="Murfin K."/>
            <person name="Klassen J."/>
            <person name="Lee M."/>
            <person name="Forst S."/>
            <person name="Stock P."/>
            <person name="Goodrich-Blair H."/>
        </authorList>
    </citation>
    <scope>NUCLEOTIDE SEQUENCE [LARGE SCALE GENOMIC DNA]</scope>
    <source>
        <strain evidence="2">Intermedium</strain>
    </source>
</reference>
<dbReference type="AlphaFoldDB" id="A0A077QJH0"/>
<evidence type="ECO:0000313" key="2">
    <source>
        <dbReference type="EMBL" id="CDH33440.1"/>
    </source>
</evidence>
<evidence type="ECO:0000256" key="1">
    <source>
        <dbReference type="SAM" id="MobiDB-lite"/>
    </source>
</evidence>
<dbReference type="Proteomes" id="UP000028480">
    <property type="component" value="Unassembled WGS sequence"/>
</dbReference>
<accession>A0A077QJH0</accession>
<gene>
    <name evidence="2" type="ORF">XBI1_2650018</name>
</gene>
<evidence type="ECO:0000313" key="3">
    <source>
        <dbReference type="Proteomes" id="UP000028480"/>
    </source>
</evidence>
<sequence length="76" mass="8523">MRFFKKAMRQHGQPDGVTLDKSGANKAALDEINKEKPKNITTTNHSIHDQTRGLSLLTKSRLNVQFEAHLVSYDGS</sequence>
<name>A0A077QJH0_XENBV</name>
<dbReference type="HOGENOM" id="CLU_2653633_0_0_6"/>